<dbReference type="AlphaFoldDB" id="A0A8I0N0E5"/>
<keyword evidence="6" id="KW-1185">Reference proteome</keyword>
<dbReference type="GO" id="GO:0030313">
    <property type="term" value="C:cell envelope"/>
    <property type="evidence" value="ECO:0007669"/>
    <property type="project" value="UniProtKB-SubCell"/>
</dbReference>
<protein>
    <recommendedName>
        <fullName evidence="4">Periplasmic binding protein domain-containing protein</fullName>
    </recommendedName>
</protein>
<evidence type="ECO:0000313" key="5">
    <source>
        <dbReference type="EMBL" id="MBE0348657.1"/>
    </source>
</evidence>
<dbReference type="GO" id="GO:0030246">
    <property type="term" value="F:carbohydrate binding"/>
    <property type="evidence" value="ECO:0007669"/>
    <property type="project" value="UniProtKB-ARBA"/>
</dbReference>
<dbReference type="PANTHER" id="PTHR46847">
    <property type="entry name" value="D-ALLOSE-BINDING PERIPLASMIC PROTEIN-RELATED"/>
    <property type="match status" value="1"/>
</dbReference>
<name>A0A8I0N0E5_9GAMM</name>
<organism evidence="5 6">
    <name type="scientific">Pseudoalteromonas peptidolytica F12-50-A1</name>
    <dbReference type="NCBI Taxonomy" id="1315280"/>
    <lineage>
        <taxon>Bacteria</taxon>
        <taxon>Pseudomonadati</taxon>
        <taxon>Pseudomonadota</taxon>
        <taxon>Gammaproteobacteria</taxon>
        <taxon>Alteromonadales</taxon>
        <taxon>Pseudoalteromonadaceae</taxon>
        <taxon>Pseudoalteromonas</taxon>
    </lineage>
</organism>
<dbReference type="GO" id="GO:0055085">
    <property type="term" value="P:transmembrane transport"/>
    <property type="evidence" value="ECO:0007669"/>
    <property type="project" value="UniProtKB-ARBA"/>
</dbReference>
<comment type="subcellular location">
    <subcellularLocation>
        <location evidence="1">Cell envelope</location>
    </subcellularLocation>
</comment>
<comment type="caution">
    <text evidence="5">The sequence shown here is derived from an EMBL/GenBank/DDBJ whole genome shotgun (WGS) entry which is preliminary data.</text>
</comment>
<evidence type="ECO:0000256" key="3">
    <source>
        <dbReference type="ARBA" id="ARBA00022729"/>
    </source>
</evidence>
<dbReference type="SUPFAM" id="SSF53822">
    <property type="entry name" value="Periplasmic binding protein-like I"/>
    <property type="match status" value="1"/>
</dbReference>
<evidence type="ECO:0000256" key="2">
    <source>
        <dbReference type="ARBA" id="ARBA00007639"/>
    </source>
</evidence>
<dbReference type="InterPro" id="IPR025997">
    <property type="entry name" value="SBP_2_dom"/>
</dbReference>
<evidence type="ECO:0000313" key="6">
    <source>
        <dbReference type="Proteomes" id="UP000660708"/>
    </source>
</evidence>
<evidence type="ECO:0000256" key="1">
    <source>
        <dbReference type="ARBA" id="ARBA00004196"/>
    </source>
</evidence>
<dbReference type="EMBL" id="AQHF01000034">
    <property type="protein sequence ID" value="MBE0348657.1"/>
    <property type="molecule type" value="Genomic_DNA"/>
</dbReference>
<proteinExistence type="inferred from homology"/>
<reference evidence="5 6" key="1">
    <citation type="submission" date="2015-06" db="EMBL/GenBank/DDBJ databases">
        <title>Genome sequence of Pseudoalteromonas peptidolytica.</title>
        <authorList>
            <person name="Xie B.-B."/>
            <person name="Rong J.-C."/>
            <person name="Qin Q.-L."/>
            <person name="Zhang Y.-Z."/>
        </authorList>
    </citation>
    <scope>NUCLEOTIDE SEQUENCE [LARGE SCALE GENOMIC DNA]</scope>
    <source>
        <strain evidence="5 6">F12-50-A1</strain>
    </source>
</reference>
<dbReference type="Gene3D" id="3.40.50.2300">
    <property type="match status" value="2"/>
</dbReference>
<accession>A0A8I0N0E5</accession>
<dbReference type="Proteomes" id="UP000660708">
    <property type="component" value="Unassembled WGS sequence"/>
</dbReference>
<dbReference type="PANTHER" id="PTHR46847:SF2">
    <property type="entry name" value="ABC TRANSPORTER SUGAR-BINDING PROTEIN"/>
    <property type="match status" value="1"/>
</dbReference>
<dbReference type="InterPro" id="IPR028082">
    <property type="entry name" value="Peripla_BP_I"/>
</dbReference>
<dbReference type="Pfam" id="PF13407">
    <property type="entry name" value="Peripla_BP_4"/>
    <property type="match status" value="1"/>
</dbReference>
<comment type="similarity">
    <text evidence="2">Belongs to the bacterial solute-binding protein 2 family.</text>
</comment>
<feature type="domain" description="Periplasmic binding protein" evidence="4">
    <location>
        <begin position="2"/>
        <end position="205"/>
    </location>
</feature>
<keyword evidence="3" id="KW-0732">Signal</keyword>
<evidence type="ECO:0000259" key="4">
    <source>
        <dbReference type="Pfam" id="PF13407"/>
    </source>
</evidence>
<sequence>MQASANNLNIELKISYAERNHILMKQLISQALSNQPDYLIVVDEKSSVIPYLLSIPASNVKIIFLLNGPSKEAELALANAGHQIIGTIEPNNFQAGFKLMHQLARKSMKSTAPSKHLLALLGDVATAAALDRQKGMLAYLEHNKEIELIAEENSQWSQQEAYRITAAWLRRDPSITTIWAANDPIAMGALKAANELQRKVVVGGINWDKNIAPQLDVSIGGHVLLGAYTLTRLAHYHQFQNYIGHLKVSIFEQLDTSNLLLFNAIHGNFIGQLEFSRYINEPEQFTIRGINNSIKQKKQQ</sequence>
<gene>
    <name evidence="5" type="ORF">PPEP_b0457</name>
</gene>